<dbReference type="InterPro" id="IPR001494">
    <property type="entry name" value="Importin-beta_N"/>
</dbReference>
<dbReference type="Pfam" id="PF08389">
    <property type="entry name" value="Xpo1"/>
    <property type="match status" value="1"/>
</dbReference>
<feature type="compositionally biased region" description="Acidic residues" evidence="8">
    <location>
        <begin position="971"/>
        <end position="991"/>
    </location>
</feature>
<feature type="region of interest" description="Disordered" evidence="8">
    <location>
        <begin position="909"/>
        <end position="950"/>
    </location>
</feature>
<protein>
    <recommendedName>
        <fullName evidence="9">Importin N-terminal domain-containing protein</fullName>
    </recommendedName>
</protein>
<dbReference type="OrthoDB" id="760868at2759"/>
<comment type="subcellular location">
    <subcellularLocation>
        <location evidence="2">Cytoplasm</location>
    </subcellularLocation>
    <subcellularLocation>
        <location evidence="1">Nucleus</location>
    </subcellularLocation>
</comment>
<evidence type="ECO:0000256" key="3">
    <source>
        <dbReference type="ARBA" id="ARBA00022448"/>
    </source>
</evidence>
<evidence type="ECO:0000256" key="1">
    <source>
        <dbReference type="ARBA" id="ARBA00004123"/>
    </source>
</evidence>
<sequence>MDIPSLIAALGACQSPDPLVRKAGEAALEQSKHARGQVVSLLRVALEDSVDPAVRQVAAISFKNLVKRDWDVEEGKVSPLAEEDKAAVRSVMVEGVTRSPHAVRVQLAECVRKLVYSDYPQHWPELLPQVQQYLVSQDQARISGALCVLRFLARKYEFRDEEERAPLEAVINATFPILLHIFQMLLAMDSSSPELAELLKLVCKTFWSATYMSIPACLNTEQQFTGWMTCFHGLMMKPLPLDQMPADVDARKSWQWNKAKKWVWHIASRLFNRYGDPKLCTDKQDIAFAQRFQKECSLVFMEAGLAQLAVLGQGGYQSSRVITLLLSYITQALAYSHTWKVLKPHVGQMLLHVVFPLLCFSDEDAELWEEDPQEYIRKGYDIMEDMYSSKTAAMSFLHELCKARAKGNLDMLMAHLVDVCNTYKGAHPVAPTELARRMDGALLAIGTLADVLKNKKPYSDQLEPMLLQHVVPLFASPHSHLRAKACWLAGIYADIQFHDGQGHGPTFAALLQHVVAAIADPDLPVRMDAAVSVRSFLDAVEEENLDELRPLVPRLLNQFLALSNELDNEDLTFSLETVIEKFADDMAPYAAGLMQQLVLQFWRIVSDGEGEAEGGGGAGNDEDGGDDGVLAAYGVLRAMSTVLESIHSLPELYQQMEEILWPILDKFSGTEGQDIFEEVMQLATYLTYYAPTLSPRMWSLYPRLLECVSEWAIDYFVDVLLPVDNYISKGTEVFLTSQAPPYLALTNRMLEQVLGGDGYPEEQVVCAPRLMGVILQHCRGRVDPCVGPYLSLVLRRLAPGVESQDLGDALMCVLGDALYYSPALCLQQLAAQGALQQALSALSSSIFAIRKSGKMKHYSSPREKKVLVLGLVSLLSLPDSQLPQEVKPGMPLVTSAVLRLLLALKQQQEEHAAGSGGSSEAGSGNESDLEDESEEGVGRGAGELSDDEDEVDEAYLKRLARMAAKRAGGGSDDEDDDSGDEYWSEDEEEEVASPIDSIDPFIYFAETLHAVQHSEPARFAGLVGGLDANVQRAVQGMMQYAAELKEEQAKEAAAAAAAAAAAPPAAETVTRF</sequence>
<organism evidence="10 11">
    <name type="scientific">Chlorella vulgaris</name>
    <name type="common">Green alga</name>
    <dbReference type="NCBI Taxonomy" id="3077"/>
    <lineage>
        <taxon>Eukaryota</taxon>
        <taxon>Viridiplantae</taxon>
        <taxon>Chlorophyta</taxon>
        <taxon>core chlorophytes</taxon>
        <taxon>Trebouxiophyceae</taxon>
        <taxon>Chlorellales</taxon>
        <taxon>Chlorellaceae</taxon>
        <taxon>Chlorella clade</taxon>
        <taxon>Chlorella</taxon>
    </lineage>
</organism>
<comment type="caution">
    <text evidence="10">The sequence shown here is derived from an EMBL/GenBank/DDBJ whole genome shotgun (WGS) entry which is preliminary data.</text>
</comment>
<evidence type="ECO:0000256" key="8">
    <source>
        <dbReference type="SAM" id="MobiDB-lite"/>
    </source>
</evidence>
<keyword evidence="3" id="KW-0813">Transport</keyword>
<dbReference type="InterPro" id="IPR016024">
    <property type="entry name" value="ARM-type_fold"/>
</dbReference>
<evidence type="ECO:0000256" key="7">
    <source>
        <dbReference type="PROSITE-ProRule" id="PRU00103"/>
    </source>
</evidence>
<gene>
    <name evidence="10" type="ORF">D9Q98_002738</name>
</gene>
<dbReference type="GO" id="GO:0006606">
    <property type="term" value="P:protein import into nucleus"/>
    <property type="evidence" value="ECO:0007669"/>
    <property type="project" value="TreeGrafter"/>
</dbReference>
<dbReference type="SUPFAM" id="SSF48371">
    <property type="entry name" value="ARM repeat"/>
    <property type="match status" value="1"/>
</dbReference>
<feature type="repeat" description="HEAT" evidence="7">
    <location>
        <begin position="510"/>
        <end position="548"/>
    </location>
</feature>
<dbReference type="Gene3D" id="1.25.10.10">
    <property type="entry name" value="Leucine-rich Repeat Variant"/>
    <property type="match status" value="1"/>
</dbReference>
<dbReference type="InterPro" id="IPR013598">
    <property type="entry name" value="Exportin-1/Importin-b-like"/>
</dbReference>
<dbReference type="InterPro" id="IPR011989">
    <property type="entry name" value="ARM-like"/>
</dbReference>
<evidence type="ECO:0000259" key="9">
    <source>
        <dbReference type="PROSITE" id="PS50166"/>
    </source>
</evidence>
<reference evidence="10" key="2">
    <citation type="submission" date="2020-11" db="EMBL/GenBank/DDBJ databases">
        <authorList>
            <person name="Cecchin M."/>
            <person name="Marcolungo L."/>
            <person name="Rossato M."/>
            <person name="Girolomoni L."/>
            <person name="Cosentino E."/>
            <person name="Cuine S."/>
            <person name="Li-Beisson Y."/>
            <person name="Delledonne M."/>
            <person name="Ballottari M."/>
        </authorList>
    </citation>
    <scope>NUCLEOTIDE SEQUENCE</scope>
    <source>
        <strain evidence="10">211/11P</strain>
        <tissue evidence="10">Whole cell</tissue>
    </source>
</reference>
<name>A0A9D4TTT2_CHLVU</name>
<dbReference type="GO" id="GO:0031267">
    <property type="term" value="F:small GTPase binding"/>
    <property type="evidence" value="ECO:0007669"/>
    <property type="project" value="InterPro"/>
</dbReference>
<keyword evidence="5" id="KW-0653">Protein transport</keyword>
<feature type="domain" description="Importin N-terminal" evidence="9">
    <location>
        <begin position="24"/>
        <end position="98"/>
    </location>
</feature>
<dbReference type="InterPro" id="IPR013713">
    <property type="entry name" value="XPO2_central"/>
</dbReference>
<reference evidence="10" key="1">
    <citation type="journal article" date="2019" name="Plant J.">
        <title>Chlorella vulgaris genome assembly and annotation reveals the molecular basis for metabolic acclimation to high light conditions.</title>
        <authorList>
            <person name="Cecchin M."/>
            <person name="Marcolungo L."/>
            <person name="Rossato M."/>
            <person name="Girolomoni L."/>
            <person name="Cosentino E."/>
            <person name="Cuine S."/>
            <person name="Li-Beisson Y."/>
            <person name="Delledonne M."/>
            <person name="Ballottari M."/>
        </authorList>
    </citation>
    <scope>NUCLEOTIDE SEQUENCE</scope>
    <source>
        <strain evidence="10">211/11P</strain>
    </source>
</reference>
<proteinExistence type="predicted"/>
<dbReference type="Pfam" id="PF03810">
    <property type="entry name" value="IBN_N"/>
    <property type="match status" value="1"/>
</dbReference>
<evidence type="ECO:0000256" key="2">
    <source>
        <dbReference type="ARBA" id="ARBA00004496"/>
    </source>
</evidence>
<dbReference type="Pfam" id="PF08506">
    <property type="entry name" value="Cse1"/>
    <property type="match status" value="1"/>
</dbReference>
<evidence type="ECO:0000313" key="11">
    <source>
        <dbReference type="Proteomes" id="UP001055712"/>
    </source>
</evidence>
<dbReference type="SMART" id="SM00913">
    <property type="entry name" value="IBN_N"/>
    <property type="match status" value="1"/>
</dbReference>
<dbReference type="PROSITE" id="PS50077">
    <property type="entry name" value="HEAT_REPEAT"/>
    <property type="match status" value="1"/>
</dbReference>
<keyword evidence="4" id="KW-0963">Cytoplasm</keyword>
<evidence type="ECO:0000256" key="4">
    <source>
        <dbReference type="ARBA" id="ARBA00022490"/>
    </source>
</evidence>
<dbReference type="PANTHER" id="PTHR10997:SF18">
    <property type="entry name" value="D-IMPORTIN 7_RANBP7"/>
    <property type="match status" value="1"/>
</dbReference>
<keyword evidence="11" id="KW-1185">Reference proteome</keyword>
<dbReference type="GO" id="GO:0005829">
    <property type="term" value="C:cytosol"/>
    <property type="evidence" value="ECO:0007669"/>
    <property type="project" value="TreeGrafter"/>
</dbReference>
<evidence type="ECO:0000256" key="6">
    <source>
        <dbReference type="ARBA" id="ARBA00023242"/>
    </source>
</evidence>
<dbReference type="AlphaFoldDB" id="A0A9D4TTT2"/>
<feature type="region of interest" description="Disordered" evidence="8">
    <location>
        <begin position="963"/>
        <end position="991"/>
    </location>
</feature>
<dbReference type="PROSITE" id="PS50166">
    <property type="entry name" value="IMPORTIN_B_NT"/>
    <property type="match status" value="1"/>
</dbReference>
<dbReference type="Proteomes" id="UP001055712">
    <property type="component" value="Unassembled WGS sequence"/>
</dbReference>
<dbReference type="InterPro" id="IPR021133">
    <property type="entry name" value="HEAT_type_2"/>
</dbReference>
<evidence type="ECO:0000313" key="10">
    <source>
        <dbReference type="EMBL" id="KAI3434674.1"/>
    </source>
</evidence>
<keyword evidence="6" id="KW-0539">Nucleus</keyword>
<dbReference type="EMBL" id="SIDB01000003">
    <property type="protein sequence ID" value="KAI3434674.1"/>
    <property type="molecule type" value="Genomic_DNA"/>
</dbReference>
<dbReference type="GO" id="GO:0005635">
    <property type="term" value="C:nuclear envelope"/>
    <property type="evidence" value="ECO:0007669"/>
    <property type="project" value="TreeGrafter"/>
</dbReference>
<accession>A0A9D4TTT2</accession>
<evidence type="ECO:0000256" key="5">
    <source>
        <dbReference type="ARBA" id="ARBA00022927"/>
    </source>
</evidence>
<dbReference type="PANTHER" id="PTHR10997">
    <property type="entry name" value="IMPORTIN-7, 8, 11"/>
    <property type="match status" value="1"/>
</dbReference>